<evidence type="ECO:0000313" key="2">
    <source>
        <dbReference type="EMBL" id="MCD7472352.1"/>
    </source>
</evidence>
<protein>
    <submittedName>
        <fullName evidence="2">Uncharacterized protein</fullName>
    </submittedName>
</protein>
<keyword evidence="3" id="KW-1185">Reference proteome</keyword>
<accession>A0ABS8TP17</accession>
<evidence type="ECO:0000313" key="3">
    <source>
        <dbReference type="Proteomes" id="UP000823775"/>
    </source>
</evidence>
<proteinExistence type="predicted"/>
<feature type="compositionally biased region" description="Acidic residues" evidence="1">
    <location>
        <begin position="75"/>
        <end position="84"/>
    </location>
</feature>
<dbReference type="EMBL" id="JACEIK010001817">
    <property type="protein sequence ID" value="MCD7472352.1"/>
    <property type="molecule type" value="Genomic_DNA"/>
</dbReference>
<organism evidence="2 3">
    <name type="scientific">Datura stramonium</name>
    <name type="common">Jimsonweed</name>
    <name type="synonym">Common thornapple</name>
    <dbReference type="NCBI Taxonomy" id="4076"/>
    <lineage>
        <taxon>Eukaryota</taxon>
        <taxon>Viridiplantae</taxon>
        <taxon>Streptophyta</taxon>
        <taxon>Embryophyta</taxon>
        <taxon>Tracheophyta</taxon>
        <taxon>Spermatophyta</taxon>
        <taxon>Magnoliopsida</taxon>
        <taxon>eudicotyledons</taxon>
        <taxon>Gunneridae</taxon>
        <taxon>Pentapetalae</taxon>
        <taxon>asterids</taxon>
        <taxon>lamiids</taxon>
        <taxon>Solanales</taxon>
        <taxon>Solanaceae</taxon>
        <taxon>Solanoideae</taxon>
        <taxon>Datureae</taxon>
        <taxon>Datura</taxon>
    </lineage>
</organism>
<dbReference type="Proteomes" id="UP000823775">
    <property type="component" value="Unassembled WGS sequence"/>
</dbReference>
<name>A0ABS8TP17_DATST</name>
<sequence>MKRCVSQAMPGWKKSRVGRMPVNVGGIVKDVLRRAKVKKGQRFSFGGLLTRFLRGNQIKEEVVDYRPRVGPGFEEPLDDDDAIDEEKARVNPDLESDDNEDDSTMGEAALVPTDDED</sequence>
<feature type="region of interest" description="Disordered" evidence="1">
    <location>
        <begin position="67"/>
        <end position="117"/>
    </location>
</feature>
<feature type="compositionally biased region" description="Acidic residues" evidence="1">
    <location>
        <begin position="94"/>
        <end position="104"/>
    </location>
</feature>
<evidence type="ECO:0000256" key="1">
    <source>
        <dbReference type="SAM" id="MobiDB-lite"/>
    </source>
</evidence>
<reference evidence="2 3" key="1">
    <citation type="journal article" date="2021" name="BMC Genomics">
        <title>Datura genome reveals duplications of psychoactive alkaloid biosynthetic genes and high mutation rate following tissue culture.</title>
        <authorList>
            <person name="Rajewski A."/>
            <person name="Carter-House D."/>
            <person name="Stajich J."/>
            <person name="Litt A."/>
        </authorList>
    </citation>
    <scope>NUCLEOTIDE SEQUENCE [LARGE SCALE GENOMIC DNA]</scope>
    <source>
        <strain evidence="2">AR-01</strain>
    </source>
</reference>
<gene>
    <name evidence="2" type="ORF">HAX54_013507</name>
</gene>
<comment type="caution">
    <text evidence="2">The sequence shown here is derived from an EMBL/GenBank/DDBJ whole genome shotgun (WGS) entry which is preliminary data.</text>
</comment>